<protein>
    <submittedName>
        <fullName evidence="2">Uncharacterized protein LOC142167141</fullName>
    </submittedName>
</protein>
<evidence type="ECO:0000313" key="1">
    <source>
        <dbReference type="Proteomes" id="UP000790787"/>
    </source>
</evidence>
<keyword evidence="1" id="KW-1185">Reference proteome</keyword>
<organism evidence="1 2">
    <name type="scientific">Nicotiana tabacum</name>
    <name type="common">Common tobacco</name>
    <dbReference type="NCBI Taxonomy" id="4097"/>
    <lineage>
        <taxon>Eukaryota</taxon>
        <taxon>Viridiplantae</taxon>
        <taxon>Streptophyta</taxon>
        <taxon>Embryophyta</taxon>
        <taxon>Tracheophyta</taxon>
        <taxon>Spermatophyta</taxon>
        <taxon>Magnoliopsida</taxon>
        <taxon>eudicotyledons</taxon>
        <taxon>Gunneridae</taxon>
        <taxon>Pentapetalae</taxon>
        <taxon>asterids</taxon>
        <taxon>lamiids</taxon>
        <taxon>Solanales</taxon>
        <taxon>Solanaceae</taxon>
        <taxon>Nicotianoideae</taxon>
        <taxon>Nicotianeae</taxon>
        <taxon>Nicotiana</taxon>
    </lineage>
</organism>
<accession>A0AC58SEK5</accession>
<proteinExistence type="predicted"/>
<reference evidence="1" key="1">
    <citation type="journal article" date="2014" name="Nat. Commun.">
        <title>The tobacco genome sequence and its comparison with those of tomato and potato.</title>
        <authorList>
            <person name="Sierro N."/>
            <person name="Battey J.N."/>
            <person name="Ouadi S."/>
            <person name="Bakaher N."/>
            <person name="Bovet L."/>
            <person name="Willig A."/>
            <person name="Goepfert S."/>
            <person name="Peitsch M.C."/>
            <person name="Ivanov N.V."/>
        </authorList>
    </citation>
    <scope>NUCLEOTIDE SEQUENCE [LARGE SCALE GENOMIC DNA]</scope>
</reference>
<name>A0AC58SEK5_TOBAC</name>
<dbReference type="Proteomes" id="UP000790787">
    <property type="component" value="Chromosome 12"/>
</dbReference>
<evidence type="ECO:0000313" key="2">
    <source>
        <dbReference type="RefSeq" id="XP_075083400.1"/>
    </source>
</evidence>
<dbReference type="RefSeq" id="XP_075083400.1">
    <property type="nucleotide sequence ID" value="XM_075227299.1"/>
</dbReference>
<sequence length="112" mass="13282">MAPFEALYGRRCRSYIGQFEIREAELIGPYLVHQAMEKVVGDPSAILPVETTEVNEELSYEEILVAILERQVRKLRNKEIAFVKVLWRNKQVEEATWEDEEEMKKKYLYLFV</sequence>
<reference evidence="2" key="2">
    <citation type="submission" date="2025-08" db="UniProtKB">
        <authorList>
            <consortium name="RefSeq"/>
        </authorList>
    </citation>
    <scope>IDENTIFICATION</scope>
    <source>
        <tissue evidence="2">Leaf</tissue>
    </source>
</reference>
<gene>
    <name evidence="2" type="primary">LOC142167141</name>
</gene>